<evidence type="ECO:0000313" key="3">
    <source>
        <dbReference type="Proteomes" id="UP000070195"/>
    </source>
</evidence>
<dbReference type="Proteomes" id="UP000070195">
    <property type="component" value="Unassembled WGS sequence"/>
</dbReference>
<sequence>MKRRKMGWIGSRNPNKPTTRENYLHGVGPRFECHFAVGGLFKPTVPAASFGRGEGPLADFNTVYLYKGFFPGQFSLECVDHAFRVGQSPGS</sequence>
<protein>
    <submittedName>
        <fullName evidence="2">Uncharacterized protein</fullName>
    </submittedName>
</protein>
<accession>A0A133UAV4</accession>
<evidence type="ECO:0000256" key="1">
    <source>
        <dbReference type="SAM" id="MobiDB-lite"/>
    </source>
</evidence>
<dbReference type="EMBL" id="LHXM01000027">
    <property type="protein sequence ID" value="KXA91326.1"/>
    <property type="molecule type" value="Genomic_DNA"/>
</dbReference>
<dbReference type="AlphaFoldDB" id="A0A133UAV4"/>
<name>A0A133UAV4_9EURY</name>
<proteinExistence type="predicted"/>
<organism evidence="2 3">
    <name type="scientific">candidate division MSBL1 archaeon SCGC-AAA259D18</name>
    <dbReference type="NCBI Taxonomy" id="1698262"/>
    <lineage>
        <taxon>Archaea</taxon>
        <taxon>Methanobacteriati</taxon>
        <taxon>Methanobacteriota</taxon>
        <taxon>candidate division MSBL1</taxon>
    </lineage>
</organism>
<gene>
    <name evidence="2" type="ORF">AKJ63_01640</name>
</gene>
<reference evidence="2 3" key="1">
    <citation type="journal article" date="2016" name="Sci. Rep.">
        <title>Metabolic traits of an uncultured archaeal lineage -MSBL1- from brine pools of the Red Sea.</title>
        <authorList>
            <person name="Mwirichia R."/>
            <person name="Alam I."/>
            <person name="Rashid M."/>
            <person name="Vinu M."/>
            <person name="Ba-Alawi W."/>
            <person name="Anthony Kamau A."/>
            <person name="Kamanda Ngugi D."/>
            <person name="Goker M."/>
            <person name="Klenk H.P."/>
            <person name="Bajic V."/>
            <person name="Stingl U."/>
        </authorList>
    </citation>
    <scope>NUCLEOTIDE SEQUENCE [LARGE SCALE GENOMIC DNA]</scope>
    <source>
        <strain evidence="2">SCGC-AAA259D18</strain>
    </source>
</reference>
<comment type="caution">
    <text evidence="2">The sequence shown here is derived from an EMBL/GenBank/DDBJ whole genome shotgun (WGS) entry which is preliminary data.</text>
</comment>
<feature type="region of interest" description="Disordered" evidence="1">
    <location>
        <begin position="1"/>
        <end position="20"/>
    </location>
</feature>
<evidence type="ECO:0000313" key="2">
    <source>
        <dbReference type="EMBL" id="KXA91326.1"/>
    </source>
</evidence>
<keyword evidence="3" id="KW-1185">Reference proteome</keyword>